<dbReference type="Proteomes" id="UP001060085">
    <property type="component" value="Linkage Group LG07"/>
</dbReference>
<sequence length="255" mass="29193">MEASHLPFDNFQSSSSCCPPMNTKVFLTPFGYPSSSTPRAQPNRDSTPPTSNALMYRLNHSKGLVGGTGDPCELACTPYLRLLRHVVDSFIRERNKGPKHGRCHTLEWQRQKRDLTFCFKACSDIQLPRKIKLVRRVMGNEGVGLASYLLNHFWFTRLQAGRAAIKAILINRTFQPFLLVLVPHKFLNFLQYEIECNNSYLYFTSYWCCWEICIDRIAYLVTRWYEGPIPVSALIHAATMVTAGVFTIVRCSPLF</sequence>
<evidence type="ECO:0000313" key="2">
    <source>
        <dbReference type="Proteomes" id="UP001060085"/>
    </source>
</evidence>
<protein>
    <submittedName>
        <fullName evidence="1">Uncharacterized protein</fullName>
    </submittedName>
</protein>
<gene>
    <name evidence="1" type="ORF">M9H77_31314</name>
</gene>
<accession>A0ACC0A100</accession>
<name>A0ACC0A100_CATRO</name>
<keyword evidence="2" id="KW-1185">Reference proteome</keyword>
<proteinExistence type="predicted"/>
<dbReference type="EMBL" id="CM044707">
    <property type="protein sequence ID" value="KAI5654127.1"/>
    <property type="molecule type" value="Genomic_DNA"/>
</dbReference>
<reference evidence="2" key="1">
    <citation type="journal article" date="2023" name="Nat. Plants">
        <title>Single-cell RNA sequencing provides a high-resolution roadmap for understanding the multicellular compartmentation of specialized metabolism.</title>
        <authorList>
            <person name="Sun S."/>
            <person name="Shen X."/>
            <person name="Li Y."/>
            <person name="Li Y."/>
            <person name="Wang S."/>
            <person name="Li R."/>
            <person name="Zhang H."/>
            <person name="Shen G."/>
            <person name="Guo B."/>
            <person name="Wei J."/>
            <person name="Xu J."/>
            <person name="St-Pierre B."/>
            <person name="Chen S."/>
            <person name="Sun C."/>
        </authorList>
    </citation>
    <scope>NUCLEOTIDE SEQUENCE [LARGE SCALE GENOMIC DNA]</scope>
</reference>
<comment type="caution">
    <text evidence="1">The sequence shown here is derived from an EMBL/GenBank/DDBJ whole genome shotgun (WGS) entry which is preliminary data.</text>
</comment>
<evidence type="ECO:0000313" key="1">
    <source>
        <dbReference type="EMBL" id="KAI5654127.1"/>
    </source>
</evidence>
<organism evidence="1 2">
    <name type="scientific">Catharanthus roseus</name>
    <name type="common">Madagascar periwinkle</name>
    <name type="synonym">Vinca rosea</name>
    <dbReference type="NCBI Taxonomy" id="4058"/>
    <lineage>
        <taxon>Eukaryota</taxon>
        <taxon>Viridiplantae</taxon>
        <taxon>Streptophyta</taxon>
        <taxon>Embryophyta</taxon>
        <taxon>Tracheophyta</taxon>
        <taxon>Spermatophyta</taxon>
        <taxon>Magnoliopsida</taxon>
        <taxon>eudicotyledons</taxon>
        <taxon>Gunneridae</taxon>
        <taxon>Pentapetalae</taxon>
        <taxon>asterids</taxon>
        <taxon>lamiids</taxon>
        <taxon>Gentianales</taxon>
        <taxon>Apocynaceae</taxon>
        <taxon>Rauvolfioideae</taxon>
        <taxon>Vinceae</taxon>
        <taxon>Catharanthinae</taxon>
        <taxon>Catharanthus</taxon>
    </lineage>
</organism>